<feature type="compositionally biased region" description="Basic and acidic residues" evidence="1">
    <location>
        <begin position="47"/>
        <end position="57"/>
    </location>
</feature>
<reference evidence="2" key="1">
    <citation type="submission" date="2014-09" db="EMBL/GenBank/DDBJ databases">
        <authorList>
            <person name="Magalhaes I.L.F."/>
            <person name="Oliveira U."/>
            <person name="Santos F.R."/>
            <person name="Vidigal T.H.D.A."/>
            <person name="Brescovit A.D."/>
            <person name="Santos A.J."/>
        </authorList>
    </citation>
    <scope>NUCLEOTIDE SEQUENCE</scope>
    <source>
        <tissue evidence="2">Shoot tissue taken approximately 20 cm above the soil surface</tissue>
    </source>
</reference>
<reference evidence="2" key="2">
    <citation type="journal article" date="2015" name="Data Brief">
        <title>Shoot transcriptome of the giant reed, Arundo donax.</title>
        <authorList>
            <person name="Barrero R.A."/>
            <person name="Guerrero F.D."/>
            <person name="Moolhuijzen P."/>
            <person name="Goolsby J.A."/>
            <person name="Tidwell J."/>
            <person name="Bellgard S.E."/>
            <person name="Bellgard M.I."/>
        </authorList>
    </citation>
    <scope>NUCLEOTIDE SEQUENCE</scope>
    <source>
        <tissue evidence="2">Shoot tissue taken approximately 20 cm above the soil surface</tissue>
    </source>
</reference>
<organism evidence="2">
    <name type="scientific">Arundo donax</name>
    <name type="common">Giant reed</name>
    <name type="synonym">Donax arundinaceus</name>
    <dbReference type="NCBI Taxonomy" id="35708"/>
    <lineage>
        <taxon>Eukaryota</taxon>
        <taxon>Viridiplantae</taxon>
        <taxon>Streptophyta</taxon>
        <taxon>Embryophyta</taxon>
        <taxon>Tracheophyta</taxon>
        <taxon>Spermatophyta</taxon>
        <taxon>Magnoliopsida</taxon>
        <taxon>Liliopsida</taxon>
        <taxon>Poales</taxon>
        <taxon>Poaceae</taxon>
        <taxon>PACMAD clade</taxon>
        <taxon>Arundinoideae</taxon>
        <taxon>Arundineae</taxon>
        <taxon>Arundo</taxon>
    </lineage>
</organism>
<proteinExistence type="predicted"/>
<name>A0A0A9E7T8_ARUDO</name>
<dbReference type="EMBL" id="GBRH01202812">
    <property type="protein sequence ID" value="JAD95083.1"/>
    <property type="molecule type" value="Transcribed_RNA"/>
</dbReference>
<evidence type="ECO:0000256" key="1">
    <source>
        <dbReference type="SAM" id="MobiDB-lite"/>
    </source>
</evidence>
<feature type="compositionally biased region" description="Low complexity" evidence="1">
    <location>
        <begin position="9"/>
        <end position="32"/>
    </location>
</feature>
<feature type="region of interest" description="Disordered" evidence="1">
    <location>
        <begin position="1"/>
        <end position="57"/>
    </location>
</feature>
<protein>
    <submittedName>
        <fullName evidence="2">Uncharacterized protein</fullName>
    </submittedName>
</protein>
<sequence>MIGESTPPRRAGSSAHARAIAGSRGSSTSSTRLTPASMRGRRLRARTAREGARSSVP</sequence>
<evidence type="ECO:0000313" key="2">
    <source>
        <dbReference type="EMBL" id="JAD95083.1"/>
    </source>
</evidence>
<accession>A0A0A9E7T8</accession>
<dbReference type="AlphaFoldDB" id="A0A0A9E7T8"/>